<accession>A0ABM1MB80</accession>
<organism evidence="13 14">
    <name type="scientific">Nicrophorus vespilloides</name>
    <name type="common">Boreal carrion beetle</name>
    <dbReference type="NCBI Taxonomy" id="110193"/>
    <lineage>
        <taxon>Eukaryota</taxon>
        <taxon>Metazoa</taxon>
        <taxon>Ecdysozoa</taxon>
        <taxon>Arthropoda</taxon>
        <taxon>Hexapoda</taxon>
        <taxon>Insecta</taxon>
        <taxon>Pterygota</taxon>
        <taxon>Neoptera</taxon>
        <taxon>Endopterygota</taxon>
        <taxon>Coleoptera</taxon>
        <taxon>Polyphaga</taxon>
        <taxon>Staphyliniformia</taxon>
        <taxon>Silphidae</taxon>
        <taxon>Nicrophorinae</taxon>
        <taxon>Nicrophorus</taxon>
    </lineage>
</organism>
<dbReference type="Pfam" id="PF05676">
    <property type="entry name" value="NDUF_B7"/>
    <property type="match status" value="1"/>
</dbReference>
<name>A0ABM1MB80_NICVS</name>
<evidence type="ECO:0000256" key="10">
    <source>
        <dbReference type="ARBA" id="ARBA00023128"/>
    </source>
</evidence>
<gene>
    <name evidence="14" type="primary">LOC108559170</name>
</gene>
<evidence type="ECO:0000256" key="2">
    <source>
        <dbReference type="ARBA" id="ARBA00004569"/>
    </source>
</evidence>
<evidence type="ECO:0000256" key="11">
    <source>
        <dbReference type="ARBA" id="ARBA00023136"/>
    </source>
</evidence>
<comment type="subcellular location">
    <subcellularLocation>
        <location evidence="3">Mitochondrion inner membrane</location>
        <topology evidence="3">Peripheral membrane protein</topology>
    </subcellularLocation>
    <subcellularLocation>
        <location evidence="2">Mitochondrion intermembrane space</location>
    </subcellularLocation>
</comment>
<dbReference type="PANTHER" id="PTHR20900:SF0">
    <property type="entry name" value="NADH DEHYDROGENASE [UBIQUINONE] 1 BETA SUBCOMPLEX SUBUNIT 7"/>
    <property type="match status" value="1"/>
</dbReference>
<evidence type="ECO:0000256" key="8">
    <source>
        <dbReference type="ARBA" id="ARBA00022792"/>
    </source>
</evidence>
<evidence type="ECO:0000313" key="14">
    <source>
        <dbReference type="RefSeq" id="XP_017771830.1"/>
    </source>
</evidence>
<evidence type="ECO:0000256" key="6">
    <source>
        <dbReference type="ARBA" id="ARBA00022448"/>
    </source>
</evidence>
<keyword evidence="9" id="KW-0249">Electron transport</keyword>
<evidence type="ECO:0000256" key="3">
    <source>
        <dbReference type="ARBA" id="ARBA00004637"/>
    </source>
</evidence>
<evidence type="ECO:0000256" key="7">
    <source>
        <dbReference type="ARBA" id="ARBA00022660"/>
    </source>
</evidence>
<keyword evidence="10" id="KW-0496">Mitochondrion</keyword>
<evidence type="ECO:0000256" key="4">
    <source>
        <dbReference type="ARBA" id="ARBA00008006"/>
    </source>
</evidence>
<keyword evidence="13" id="KW-1185">Reference proteome</keyword>
<keyword evidence="6" id="KW-0813">Transport</keyword>
<comment type="function">
    <text evidence="1">Accessory subunit of the mitochondrial membrane respiratory chain NADH dehydrogenase (Complex I), that is believed not to be involved in catalysis. Complex I functions in the transfer of electrons from NADH to the respiratory chain. The immediate electron acceptor for the enzyme is believed to be ubiquinone.</text>
</comment>
<dbReference type="GeneID" id="108559170"/>
<keyword evidence="8" id="KW-0999">Mitochondrion inner membrane</keyword>
<keyword evidence="7" id="KW-0679">Respiratory chain</keyword>
<evidence type="ECO:0000256" key="1">
    <source>
        <dbReference type="ARBA" id="ARBA00003195"/>
    </source>
</evidence>
<dbReference type="Proteomes" id="UP000695000">
    <property type="component" value="Unplaced"/>
</dbReference>
<sequence>MGNIMGNGVSNGLNLYLHPEITPDPLKEPKNNPLEGFDKLRKERTVKATKAEMESAKIPLQNRDYCVDELLRFKACRKDVWPFAVQCEHEKHAYLNCQYEDYVIRMKEYERERRLMERSAALNAAA</sequence>
<keyword evidence="12" id="KW-1015">Disulfide bond</keyword>
<evidence type="ECO:0000313" key="13">
    <source>
        <dbReference type="Proteomes" id="UP000695000"/>
    </source>
</evidence>
<keyword evidence="11" id="KW-0472">Membrane</keyword>
<reference evidence="14" key="1">
    <citation type="submission" date="2025-08" db="UniProtKB">
        <authorList>
            <consortium name="RefSeq"/>
        </authorList>
    </citation>
    <scope>IDENTIFICATION</scope>
    <source>
        <tissue evidence="14">Whole Larva</tissue>
    </source>
</reference>
<dbReference type="RefSeq" id="XP_017771830.1">
    <property type="nucleotide sequence ID" value="XM_017916341.1"/>
</dbReference>
<comment type="similarity">
    <text evidence="4">Belongs to the complex I NDUFB7 subunit family.</text>
</comment>
<dbReference type="PANTHER" id="PTHR20900">
    <property type="entry name" value="NADH:UBIQUINONE OXIDOREDUCTASE B18-LIKE SUBUNIT"/>
    <property type="match status" value="1"/>
</dbReference>
<evidence type="ECO:0000256" key="12">
    <source>
        <dbReference type="ARBA" id="ARBA00023157"/>
    </source>
</evidence>
<evidence type="ECO:0000256" key="5">
    <source>
        <dbReference type="ARBA" id="ARBA00018677"/>
    </source>
</evidence>
<protein>
    <recommendedName>
        <fullName evidence="5">NADH dehydrogenase [ubiquinone] 1 beta subcomplex subunit 7</fullName>
    </recommendedName>
</protein>
<evidence type="ECO:0000256" key="9">
    <source>
        <dbReference type="ARBA" id="ARBA00022982"/>
    </source>
</evidence>
<dbReference type="InterPro" id="IPR008698">
    <property type="entry name" value="NDUB7"/>
</dbReference>
<proteinExistence type="inferred from homology"/>